<evidence type="ECO:0000313" key="2">
    <source>
        <dbReference type="EMBL" id="KIZ15205.1"/>
    </source>
</evidence>
<name>A0A0D7CH83_9ACTN</name>
<dbReference type="AlphaFoldDB" id="A0A0D7CH83"/>
<dbReference type="PATRIC" id="fig|1240678.4.peg.5700"/>
<evidence type="ECO:0000313" key="3">
    <source>
        <dbReference type="Proteomes" id="UP000032458"/>
    </source>
</evidence>
<dbReference type="EMBL" id="JRKI01000034">
    <property type="protein sequence ID" value="KIZ15205.1"/>
    <property type="molecule type" value="Genomic_DNA"/>
</dbReference>
<accession>A0A0D7CH83</accession>
<dbReference type="Proteomes" id="UP000032458">
    <property type="component" value="Unassembled WGS sequence"/>
</dbReference>
<comment type="caution">
    <text evidence="2">The sequence shown here is derived from an EMBL/GenBank/DDBJ whole genome shotgun (WGS) entry which is preliminary data.</text>
</comment>
<reference evidence="2 3" key="1">
    <citation type="submission" date="2014-09" db="EMBL/GenBank/DDBJ databases">
        <title>Draft genome sequence of Streptomyces natalensis ATCC 27448, producer of the antifungal pimaricin.</title>
        <authorList>
            <person name="Mendes M.V."/>
            <person name="Beites T."/>
            <person name="Pires S."/>
            <person name="Santos C.L."/>
            <person name="Moradas-Ferreira P."/>
        </authorList>
    </citation>
    <scope>NUCLEOTIDE SEQUENCE [LARGE SCALE GENOMIC DNA]</scope>
    <source>
        <strain evidence="2 3">ATCC 27448</strain>
    </source>
</reference>
<keyword evidence="3" id="KW-1185">Reference proteome</keyword>
<sequence length="212" mass="23499">MISTDQTGYGRILGQSLFNSKRLYSGIVTMNNRFADRPRAYEVVPVQWLPAEREGDDVEGQLAEIWNRIVTRSNEDLVEVPVRPGLTPNGPWWHGRLQLRNGTRSVRPGATPASTRQRAPGIPSGAVPPTTAALASNDHIGGLRSVDVEEDTLTDVRGLRFHPREGKRFSLLVRDDPHAVALVEQDDGSLWHRFLRGRVAPPRRVCPTGCAV</sequence>
<feature type="region of interest" description="Disordered" evidence="1">
    <location>
        <begin position="103"/>
        <end position="126"/>
    </location>
</feature>
<protein>
    <submittedName>
        <fullName evidence="2">Uncharacterized protein</fullName>
    </submittedName>
</protein>
<gene>
    <name evidence="2" type="ORF">SNA_26765</name>
</gene>
<proteinExistence type="predicted"/>
<evidence type="ECO:0000256" key="1">
    <source>
        <dbReference type="SAM" id="MobiDB-lite"/>
    </source>
</evidence>
<organism evidence="2 3">
    <name type="scientific">Streptomyces natalensis ATCC 27448</name>
    <dbReference type="NCBI Taxonomy" id="1240678"/>
    <lineage>
        <taxon>Bacteria</taxon>
        <taxon>Bacillati</taxon>
        <taxon>Actinomycetota</taxon>
        <taxon>Actinomycetes</taxon>
        <taxon>Kitasatosporales</taxon>
        <taxon>Streptomycetaceae</taxon>
        <taxon>Streptomyces</taxon>
    </lineage>
</organism>